<protein>
    <submittedName>
        <fullName evidence="1">Uncharacterized protein</fullName>
    </submittedName>
</protein>
<reference evidence="1 2" key="1">
    <citation type="journal article" date="2021" name="Hortic Res">
        <title>High-quality reference genome and annotation aids understanding of berry development for evergreen blueberry (Vaccinium darrowii).</title>
        <authorList>
            <person name="Yu J."/>
            <person name="Hulse-Kemp A.M."/>
            <person name="Babiker E."/>
            <person name="Staton M."/>
        </authorList>
    </citation>
    <scope>NUCLEOTIDE SEQUENCE [LARGE SCALE GENOMIC DNA]</scope>
    <source>
        <strain evidence="2">cv. NJ 8807/NJ 8810</strain>
        <tissue evidence="1">Young leaf</tissue>
    </source>
</reference>
<dbReference type="Proteomes" id="UP000828048">
    <property type="component" value="Chromosome 1"/>
</dbReference>
<evidence type="ECO:0000313" key="2">
    <source>
        <dbReference type="Proteomes" id="UP000828048"/>
    </source>
</evidence>
<accession>A0ACB7XQZ3</accession>
<keyword evidence="2" id="KW-1185">Reference proteome</keyword>
<gene>
    <name evidence="1" type="ORF">Vadar_010176</name>
</gene>
<organism evidence="1 2">
    <name type="scientific">Vaccinium darrowii</name>
    <dbReference type="NCBI Taxonomy" id="229202"/>
    <lineage>
        <taxon>Eukaryota</taxon>
        <taxon>Viridiplantae</taxon>
        <taxon>Streptophyta</taxon>
        <taxon>Embryophyta</taxon>
        <taxon>Tracheophyta</taxon>
        <taxon>Spermatophyta</taxon>
        <taxon>Magnoliopsida</taxon>
        <taxon>eudicotyledons</taxon>
        <taxon>Gunneridae</taxon>
        <taxon>Pentapetalae</taxon>
        <taxon>asterids</taxon>
        <taxon>Ericales</taxon>
        <taxon>Ericaceae</taxon>
        <taxon>Vaccinioideae</taxon>
        <taxon>Vaccinieae</taxon>
        <taxon>Vaccinium</taxon>
    </lineage>
</organism>
<name>A0ACB7XQZ3_9ERIC</name>
<dbReference type="EMBL" id="CM037151">
    <property type="protein sequence ID" value="KAH7842883.1"/>
    <property type="molecule type" value="Genomic_DNA"/>
</dbReference>
<evidence type="ECO:0000313" key="1">
    <source>
        <dbReference type="EMBL" id="KAH7842883.1"/>
    </source>
</evidence>
<comment type="caution">
    <text evidence="1">The sequence shown here is derived from an EMBL/GenBank/DDBJ whole genome shotgun (WGS) entry which is preliminary data.</text>
</comment>
<sequence length="109" mass="12613">MGRQSTDEPTTTMMGKGSSIALLQERFRQLQRVREKREEREGLLKLFSEEPGNFFSFQSEQMIFPPPSTTHDNHALFLRLNSLSKPAEFRAIKSNSPRFDKEVDTSLHL</sequence>
<proteinExistence type="predicted"/>